<reference evidence="3" key="1">
    <citation type="journal article" date="2017" name="Front. Plant Sci.">
        <title>Climate Clever Clovers: New Paradigm to Reduce the Environmental Footprint of Ruminants by Breeding Low Methanogenic Forages Utilizing Haplotype Variation.</title>
        <authorList>
            <person name="Kaur P."/>
            <person name="Appels R."/>
            <person name="Bayer P.E."/>
            <person name="Keeble-Gagnere G."/>
            <person name="Wang J."/>
            <person name="Hirakawa H."/>
            <person name="Shirasawa K."/>
            <person name="Vercoe P."/>
            <person name="Stefanova K."/>
            <person name="Durmic Z."/>
            <person name="Nichols P."/>
            <person name="Revell C."/>
            <person name="Isobe S.N."/>
            <person name="Edwards D."/>
            <person name="Erskine W."/>
        </authorList>
    </citation>
    <scope>NUCLEOTIDE SEQUENCE [LARGE SCALE GENOMIC DNA]</scope>
    <source>
        <strain evidence="3">cv. Daliak</strain>
    </source>
</reference>
<protein>
    <submittedName>
        <fullName evidence="2">Uncharacterized protein</fullName>
    </submittedName>
</protein>
<keyword evidence="3" id="KW-1185">Reference proteome</keyword>
<evidence type="ECO:0000313" key="2">
    <source>
        <dbReference type="EMBL" id="GAU12451.1"/>
    </source>
</evidence>
<proteinExistence type="predicted"/>
<accession>A0A2Z6LJX5</accession>
<dbReference type="EMBL" id="DF973121">
    <property type="protein sequence ID" value="GAU12451.1"/>
    <property type="molecule type" value="Genomic_DNA"/>
</dbReference>
<organism evidence="2 3">
    <name type="scientific">Trifolium subterraneum</name>
    <name type="common">Subterranean clover</name>
    <dbReference type="NCBI Taxonomy" id="3900"/>
    <lineage>
        <taxon>Eukaryota</taxon>
        <taxon>Viridiplantae</taxon>
        <taxon>Streptophyta</taxon>
        <taxon>Embryophyta</taxon>
        <taxon>Tracheophyta</taxon>
        <taxon>Spermatophyta</taxon>
        <taxon>Magnoliopsida</taxon>
        <taxon>eudicotyledons</taxon>
        <taxon>Gunneridae</taxon>
        <taxon>Pentapetalae</taxon>
        <taxon>rosids</taxon>
        <taxon>fabids</taxon>
        <taxon>Fabales</taxon>
        <taxon>Fabaceae</taxon>
        <taxon>Papilionoideae</taxon>
        <taxon>50 kb inversion clade</taxon>
        <taxon>NPAAA clade</taxon>
        <taxon>Hologalegina</taxon>
        <taxon>IRL clade</taxon>
        <taxon>Trifolieae</taxon>
        <taxon>Trifolium</taxon>
    </lineage>
</organism>
<gene>
    <name evidence="2" type="ORF">TSUD_229850</name>
</gene>
<evidence type="ECO:0000256" key="1">
    <source>
        <dbReference type="SAM" id="MobiDB-lite"/>
    </source>
</evidence>
<dbReference type="AlphaFoldDB" id="A0A2Z6LJX5"/>
<sequence length="112" mass="12640">MSETLHFGDGVTGENRKQKRKMEEEVGADSIVSLSLSIGGEQKKYPCVKGCFQEWTKKFKWELLDLVPICVHAQILIIIINIPSLLHGRHLLIMELDGLILLHLQPMAIHLG</sequence>
<feature type="region of interest" description="Disordered" evidence="1">
    <location>
        <begin position="1"/>
        <end position="27"/>
    </location>
</feature>
<evidence type="ECO:0000313" key="3">
    <source>
        <dbReference type="Proteomes" id="UP000242715"/>
    </source>
</evidence>
<dbReference type="Proteomes" id="UP000242715">
    <property type="component" value="Unassembled WGS sequence"/>
</dbReference>
<name>A0A2Z6LJX5_TRISU</name>